<dbReference type="AlphaFoldDB" id="A0A699ZJF3"/>
<dbReference type="EMBL" id="BLLF01001974">
    <property type="protein sequence ID" value="GFH22125.1"/>
    <property type="molecule type" value="Genomic_DNA"/>
</dbReference>
<protein>
    <submittedName>
        <fullName evidence="1">Uncharacterized protein</fullName>
    </submittedName>
</protein>
<name>A0A699ZJF3_HAELA</name>
<dbReference type="Proteomes" id="UP000485058">
    <property type="component" value="Unassembled WGS sequence"/>
</dbReference>
<keyword evidence="2" id="KW-1185">Reference proteome</keyword>
<comment type="caution">
    <text evidence="1">The sequence shown here is derived from an EMBL/GenBank/DDBJ whole genome shotgun (WGS) entry which is preliminary data.</text>
</comment>
<reference evidence="1 2" key="1">
    <citation type="submission" date="2020-02" db="EMBL/GenBank/DDBJ databases">
        <title>Draft genome sequence of Haematococcus lacustris strain NIES-144.</title>
        <authorList>
            <person name="Morimoto D."/>
            <person name="Nakagawa S."/>
            <person name="Yoshida T."/>
            <person name="Sawayama S."/>
        </authorList>
    </citation>
    <scope>NUCLEOTIDE SEQUENCE [LARGE SCALE GENOMIC DNA]</scope>
    <source>
        <strain evidence="1 2">NIES-144</strain>
    </source>
</reference>
<proteinExistence type="predicted"/>
<organism evidence="1 2">
    <name type="scientific">Haematococcus lacustris</name>
    <name type="common">Green alga</name>
    <name type="synonym">Haematococcus pluvialis</name>
    <dbReference type="NCBI Taxonomy" id="44745"/>
    <lineage>
        <taxon>Eukaryota</taxon>
        <taxon>Viridiplantae</taxon>
        <taxon>Chlorophyta</taxon>
        <taxon>core chlorophytes</taxon>
        <taxon>Chlorophyceae</taxon>
        <taxon>CS clade</taxon>
        <taxon>Chlamydomonadales</taxon>
        <taxon>Haematococcaceae</taxon>
        <taxon>Haematococcus</taxon>
    </lineage>
</organism>
<gene>
    <name evidence="1" type="ORF">HaLaN_19541</name>
</gene>
<accession>A0A699ZJF3</accession>
<evidence type="ECO:0000313" key="1">
    <source>
        <dbReference type="EMBL" id="GFH22125.1"/>
    </source>
</evidence>
<evidence type="ECO:0000313" key="2">
    <source>
        <dbReference type="Proteomes" id="UP000485058"/>
    </source>
</evidence>
<sequence length="78" mass="8357">MQSLHRQCYAASQQRRAVTPPVLTLLRPCRAASCRDTSYEGSVPKSAQFSVDGIAAPIQAPSNARPIVILPGFGNCTQ</sequence>
<feature type="non-terminal residue" evidence="1">
    <location>
        <position position="78"/>
    </location>
</feature>